<protein>
    <submittedName>
        <fullName evidence="1">Uncharacterized protein</fullName>
    </submittedName>
</protein>
<evidence type="ECO:0000313" key="1">
    <source>
        <dbReference type="EMBL" id="SPS06236.1"/>
    </source>
</evidence>
<accession>A0A2X0SK56</accession>
<proteinExistence type="predicted"/>
<reference evidence="1" key="1">
    <citation type="submission" date="2018-05" db="EMBL/GenBank/DDBJ databases">
        <authorList>
            <person name="Lanie J.A."/>
            <person name="Ng W.-L."/>
            <person name="Kazmierczak K.M."/>
            <person name="Andrzejewski T.M."/>
            <person name="Davidsen T.M."/>
            <person name="Wayne K.J."/>
            <person name="Tettelin H."/>
            <person name="Glass J.I."/>
            <person name="Rusch D."/>
            <person name="Podicherti R."/>
            <person name="Tsui H.-C.T."/>
            <person name="Winkler M.E."/>
        </authorList>
    </citation>
    <scope>NUCLEOTIDE SEQUENCE</scope>
    <source>
        <strain evidence="1">KNB</strain>
    </source>
</reference>
<organism evidence="1">
    <name type="scientific">Candidatus Nitrotoga fabula</name>
    <dbReference type="NCBI Taxonomy" id="2182327"/>
    <lineage>
        <taxon>Bacteria</taxon>
        <taxon>Pseudomonadati</taxon>
        <taxon>Pseudomonadota</taxon>
        <taxon>Betaproteobacteria</taxon>
        <taxon>Nitrosomonadales</taxon>
        <taxon>Gallionellaceae</taxon>
        <taxon>Candidatus Nitrotoga</taxon>
    </lineage>
</organism>
<sequence>MLVSGMGRSLIFGLFIQADRLLALMEFADEVLI</sequence>
<name>A0A2X0SK56_9PROT</name>
<dbReference type="AlphaFoldDB" id="A0A2X0SK56"/>
<dbReference type="EMBL" id="LS423452">
    <property type="protein sequence ID" value="SPS06236.1"/>
    <property type="molecule type" value="Genomic_DNA"/>
</dbReference>
<gene>
    <name evidence="1" type="ORF">NITFAB_1826</name>
</gene>